<evidence type="ECO:0000256" key="3">
    <source>
        <dbReference type="PROSITE-ProRule" id="PRU00339"/>
    </source>
</evidence>
<dbReference type="GeneID" id="95548312"/>
<feature type="repeat" description="TPR" evidence="3">
    <location>
        <begin position="227"/>
        <end position="260"/>
    </location>
</feature>
<feature type="repeat" description="TPR" evidence="3">
    <location>
        <begin position="329"/>
        <end position="362"/>
    </location>
</feature>
<dbReference type="InterPro" id="IPR011990">
    <property type="entry name" value="TPR-like_helical_dom_sf"/>
</dbReference>
<dbReference type="Gene3D" id="1.25.40.10">
    <property type="entry name" value="Tetratricopeptide repeat domain"/>
    <property type="match status" value="4"/>
</dbReference>
<keyword evidence="5" id="KW-1185">Reference proteome</keyword>
<accession>A0A1X7DQE3</accession>
<sequence>MEWGQGLTGLAHAAGAAQQHVPRHRTDLAVARALHEQGRLDEAQKAYEAWLEQEPNDAEAQHLFGVLRYQRGDIDGAMTLMSRAVALAPAPLALANLGAIMAQLGRMEEALGHFRSALALDPRHLHALVRLGNTLIALQRHEDAIEAYDRVLEIAPLTLDALCNRGSALRALGRHREALESFERALTVDPQSFESLCNRGNTYSGIGCHQEALRDYEAALAVMPGHPSVLCARGRALVALGREGEALASFNEAIAAQPEFVDALYNSAVALERLGRADEALQRCARVLEREPRHARALACRGNALLSLERFDDALAEYDRALAIGPAFAEVLCNRGSALRSLNRFDDALASYDAALELDRRLLQAWCNRGSVLHDLQRFDDALSAFDSALALGADHAPAWFGRGNALFEMSRFEEAIDAHGRATVADPDHVDAHFAQGYIHLLEGDFARGWPKYEWRQHVPAKRGTERTLASPRWSGHEPLLGKTIHVHAEQGFGDTLQFCRYAPLLRKRGASVVLEVQPPLHALVAGSLQGIDVIGTQPSAPPADFHIPLLSLPYAFGTAPHTIPAEVPYLGVAESRVKAWRGRLGMRTRMRIGLAWSGNAEHRNDRARSLPLAALDPLMSLGVEWVSLQKGVRERDWATLAAMPIRTFDAQLTDFSETAALMLSLDLVIAVDTAVAHLAGALAVPVWILLPYLAEWRWLNGRSDSPWYPSARLFRQPARGRWDAAIDAVRSALAARLEGAQ</sequence>
<keyword evidence="2 3" id="KW-0802">TPR repeat</keyword>
<dbReference type="EMBL" id="FXAH01000003">
    <property type="protein sequence ID" value="SMF19039.1"/>
    <property type="molecule type" value="Genomic_DNA"/>
</dbReference>
<dbReference type="Pfam" id="PF13424">
    <property type="entry name" value="TPR_12"/>
    <property type="match status" value="1"/>
</dbReference>
<feature type="repeat" description="TPR" evidence="3">
    <location>
        <begin position="159"/>
        <end position="192"/>
    </location>
</feature>
<dbReference type="Pfam" id="PF13432">
    <property type="entry name" value="TPR_16"/>
    <property type="match status" value="3"/>
</dbReference>
<dbReference type="Pfam" id="PF14559">
    <property type="entry name" value="TPR_19"/>
    <property type="match status" value="1"/>
</dbReference>
<feature type="repeat" description="TPR" evidence="3">
    <location>
        <begin position="91"/>
        <end position="124"/>
    </location>
</feature>
<dbReference type="RefSeq" id="WP_085226374.1">
    <property type="nucleotide sequence ID" value="NZ_CADFGO010000005.1"/>
</dbReference>
<dbReference type="Gene3D" id="3.40.50.2000">
    <property type="entry name" value="Glycogen Phosphorylase B"/>
    <property type="match status" value="1"/>
</dbReference>
<name>A0A1X7DQE3_TRICW</name>
<dbReference type="InterPro" id="IPR019734">
    <property type="entry name" value="TPR_rpt"/>
</dbReference>
<dbReference type="SUPFAM" id="SSF48452">
    <property type="entry name" value="TPR-like"/>
    <property type="match status" value="2"/>
</dbReference>
<dbReference type="Proteomes" id="UP000192911">
    <property type="component" value="Unassembled WGS sequence"/>
</dbReference>
<feature type="repeat" description="TPR" evidence="3">
    <location>
        <begin position="295"/>
        <end position="328"/>
    </location>
</feature>
<dbReference type="PROSITE" id="PS50293">
    <property type="entry name" value="TPR_REGION"/>
    <property type="match status" value="2"/>
</dbReference>
<dbReference type="OrthoDB" id="9814129at2"/>
<dbReference type="PROSITE" id="PS50005">
    <property type="entry name" value="TPR"/>
    <property type="match status" value="9"/>
</dbReference>
<dbReference type="InterPro" id="IPR050498">
    <property type="entry name" value="Ycf3"/>
</dbReference>
<dbReference type="AlphaFoldDB" id="A0A1X7DQE3"/>
<organism evidence="4 5">
    <name type="scientific">Trinickia caryophylli</name>
    <name type="common">Paraburkholderia caryophylli</name>
    <dbReference type="NCBI Taxonomy" id="28094"/>
    <lineage>
        <taxon>Bacteria</taxon>
        <taxon>Pseudomonadati</taxon>
        <taxon>Pseudomonadota</taxon>
        <taxon>Betaproteobacteria</taxon>
        <taxon>Burkholderiales</taxon>
        <taxon>Burkholderiaceae</taxon>
        <taxon>Trinickia</taxon>
    </lineage>
</organism>
<dbReference type="PANTHER" id="PTHR44858">
    <property type="entry name" value="TETRATRICOPEPTIDE REPEAT PROTEIN 6"/>
    <property type="match status" value="1"/>
</dbReference>
<evidence type="ECO:0000256" key="1">
    <source>
        <dbReference type="ARBA" id="ARBA00022737"/>
    </source>
</evidence>
<feature type="repeat" description="TPR" evidence="3">
    <location>
        <begin position="125"/>
        <end position="158"/>
    </location>
</feature>
<reference evidence="5" key="1">
    <citation type="submission" date="2017-04" db="EMBL/GenBank/DDBJ databases">
        <authorList>
            <person name="Varghese N."/>
            <person name="Submissions S."/>
        </authorList>
    </citation>
    <scope>NUCLEOTIDE SEQUENCE [LARGE SCALE GENOMIC DNA]</scope>
    <source>
        <strain evidence="5">Ballard 720</strain>
    </source>
</reference>
<dbReference type="PANTHER" id="PTHR44858:SF1">
    <property type="entry name" value="UDP-N-ACETYLGLUCOSAMINE--PEPTIDE N-ACETYLGLUCOSAMINYLTRANSFERASE SPINDLY-RELATED"/>
    <property type="match status" value="1"/>
</dbReference>
<feature type="repeat" description="TPR" evidence="3">
    <location>
        <begin position="193"/>
        <end position="226"/>
    </location>
</feature>
<keyword evidence="1" id="KW-0677">Repeat</keyword>
<dbReference type="Pfam" id="PF13176">
    <property type="entry name" value="TPR_7"/>
    <property type="match status" value="1"/>
</dbReference>
<evidence type="ECO:0000313" key="5">
    <source>
        <dbReference type="Proteomes" id="UP000192911"/>
    </source>
</evidence>
<dbReference type="SUPFAM" id="SSF53756">
    <property type="entry name" value="UDP-Glycosyltransferase/glycogen phosphorylase"/>
    <property type="match status" value="1"/>
</dbReference>
<gene>
    <name evidence="4" type="ORF">SAMN06295900_103478</name>
</gene>
<protein>
    <submittedName>
        <fullName evidence="4">Tetratricopeptide (TPR) repeat</fullName>
    </submittedName>
</protein>
<dbReference type="STRING" id="28094.SAMN06295900_103478"/>
<feature type="repeat" description="TPR" evidence="3">
    <location>
        <begin position="363"/>
        <end position="396"/>
    </location>
</feature>
<evidence type="ECO:0000256" key="2">
    <source>
        <dbReference type="ARBA" id="ARBA00022803"/>
    </source>
</evidence>
<proteinExistence type="predicted"/>
<feature type="repeat" description="TPR" evidence="3">
    <location>
        <begin position="397"/>
        <end position="430"/>
    </location>
</feature>
<dbReference type="SMART" id="SM00028">
    <property type="entry name" value="TPR"/>
    <property type="match status" value="11"/>
</dbReference>
<evidence type="ECO:0000313" key="4">
    <source>
        <dbReference type="EMBL" id="SMF19039.1"/>
    </source>
</evidence>